<feature type="domain" description="Response regulatory" evidence="9">
    <location>
        <begin position="4"/>
        <end position="117"/>
    </location>
</feature>
<dbReference type="GO" id="GO:0000156">
    <property type="term" value="F:phosphorelay response regulator activity"/>
    <property type="evidence" value="ECO:0007669"/>
    <property type="project" value="TreeGrafter"/>
</dbReference>
<dbReference type="EMBL" id="QJVJ01000015">
    <property type="protein sequence ID" value="PYI51054.1"/>
    <property type="molecule type" value="Genomic_DNA"/>
</dbReference>
<dbReference type="GO" id="GO:0006355">
    <property type="term" value="P:regulation of DNA-templated transcription"/>
    <property type="evidence" value="ECO:0007669"/>
    <property type="project" value="InterPro"/>
</dbReference>
<keyword evidence="3" id="KW-0902">Two-component regulatory system</keyword>
<reference evidence="11 12" key="1">
    <citation type="submission" date="2018-05" db="EMBL/GenBank/DDBJ databases">
        <title>Paenibacillus flagellatus sp. nov., isolated from selenium mineral soil.</title>
        <authorList>
            <person name="Dai X."/>
        </authorList>
    </citation>
    <scope>NUCLEOTIDE SEQUENCE [LARGE SCALE GENOMIC DNA]</scope>
    <source>
        <strain evidence="11 12">DXL2</strain>
    </source>
</reference>
<dbReference type="GO" id="GO:0032993">
    <property type="term" value="C:protein-DNA complex"/>
    <property type="evidence" value="ECO:0007669"/>
    <property type="project" value="TreeGrafter"/>
</dbReference>
<dbReference type="Pfam" id="PF00486">
    <property type="entry name" value="Trans_reg_C"/>
    <property type="match status" value="1"/>
</dbReference>
<organism evidence="11 12">
    <name type="scientific">Paenibacillus flagellatus</name>
    <dbReference type="NCBI Taxonomy" id="2211139"/>
    <lineage>
        <taxon>Bacteria</taxon>
        <taxon>Bacillati</taxon>
        <taxon>Bacillota</taxon>
        <taxon>Bacilli</taxon>
        <taxon>Bacillales</taxon>
        <taxon>Paenibacillaceae</taxon>
        <taxon>Paenibacillus</taxon>
    </lineage>
</organism>
<gene>
    <name evidence="11" type="ORF">DLM86_27200</name>
</gene>
<proteinExistence type="predicted"/>
<dbReference type="InterPro" id="IPR039420">
    <property type="entry name" value="WalR-like"/>
</dbReference>
<dbReference type="Gene3D" id="3.40.50.2300">
    <property type="match status" value="1"/>
</dbReference>
<evidence type="ECO:0000256" key="5">
    <source>
        <dbReference type="ARBA" id="ARBA00023125"/>
    </source>
</evidence>
<evidence type="ECO:0000256" key="3">
    <source>
        <dbReference type="ARBA" id="ARBA00023012"/>
    </source>
</evidence>
<dbReference type="FunFam" id="1.10.10.10:FF:000018">
    <property type="entry name" value="DNA-binding response regulator ResD"/>
    <property type="match status" value="1"/>
</dbReference>
<dbReference type="GO" id="GO:0005829">
    <property type="term" value="C:cytosol"/>
    <property type="evidence" value="ECO:0007669"/>
    <property type="project" value="TreeGrafter"/>
</dbReference>
<dbReference type="Gene3D" id="1.10.10.10">
    <property type="entry name" value="Winged helix-like DNA-binding domain superfamily/Winged helix DNA-binding domain"/>
    <property type="match status" value="1"/>
</dbReference>
<dbReference type="SMART" id="SM00448">
    <property type="entry name" value="REC"/>
    <property type="match status" value="1"/>
</dbReference>
<evidence type="ECO:0000256" key="6">
    <source>
        <dbReference type="ARBA" id="ARBA00023163"/>
    </source>
</evidence>
<dbReference type="Gene3D" id="6.10.250.690">
    <property type="match status" value="1"/>
</dbReference>
<dbReference type="InterPro" id="IPR036388">
    <property type="entry name" value="WH-like_DNA-bd_sf"/>
</dbReference>
<evidence type="ECO:0000256" key="1">
    <source>
        <dbReference type="ARBA" id="ARBA00004496"/>
    </source>
</evidence>
<evidence type="ECO:0000256" key="8">
    <source>
        <dbReference type="PROSITE-ProRule" id="PRU01091"/>
    </source>
</evidence>
<evidence type="ECO:0000259" key="9">
    <source>
        <dbReference type="PROSITE" id="PS50110"/>
    </source>
</evidence>
<evidence type="ECO:0000313" key="11">
    <source>
        <dbReference type="EMBL" id="PYI51054.1"/>
    </source>
</evidence>
<evidence type="ECO:0000313" key="12">
    <source>
        <dbReference type="Proteomes" id="UP000247476"/>
    </source>
</evidence>
<evidence type="ECO:0000259" key="10">
    <source>
        <dbReference type="PROSITE" id="PS51755"/>
    </source>
</evidence>
<feature type="modified residue" description="4-aspartylphosphate" evidence="7">
    <location>
        <position position="53"/>
    </location>
</feature>
<dbReference type="PANTHER" id="PTHR48111">
    <property type="entry name" value="REGULATOR OF RPOS"/>
    <property type="match status" value="1"/>
</dbReference>
<dbReference type="InterPro" id="IPR001789">
    <property type="entry name" value="Sig_transdc_resp-reg_receiver"/>
</dbReference>
<dbReference type="Proteomes" id="UP000247476">
    <property type="component" value="Unassembled WGS sequence"/>
</dbReference>
<evidence type="ECO:0000256" key="2">
    <source>
        <dbReference type="ARBA" id="ARBA00022553"/>
    </source>
</evidence>
<keyword evidence="12" id="KW-1185">Reference proteome</keyword>
<sequence length="243" mass="27225">MAGTVLVVEDDADIGEIVALYLRKEGFSVELAPDAGTALASFARSAPDLVLTDILLPDTEGTELVRRIRERSDVPVIFMSCKREAQDVIDGLELGGDDYITKPFEPSVVVARVKAHIRRARGRTADVKPPEPVWKDRRLKIDPVSCDVRVRGEPVTLFAKERQLLLFLAERPNQVFSVEQLYEQVWGWDKQSDMRTVFVHIRTLRKKIEPDPASPRYIQTVRGFGYKFCWAEPTDGGAATSGA</sequence>
<dbReference type="PROSITE" id="PS51755">
    <property type="entry name" value="OMPR_PHOB"/>
    <property type="match status" value="1"/>
</dbReference>
<keyword evidence="5 8" id="KW-0238">DNA-binding</keyword>
<dbReference type="SMART" id="SM00862">
    <property type="entry name" value="Trans_reg_C"/>
    <property type="match status" value="1"/>
</dbReference>
<keyword evidence="6" id="KW-0804">Transcription</keyword>
<dbReference type="RefSeq" id="WP_110843208.1">
    <property type="nucleotide sequence ID" value="NZ_QJVJ01000015.1"/>
</dbReference>
<keyword evidence="2 7" id="KW-0597">Phosphoprotein</keyword>
<dbReference type="InterPro" id="IPR001867">
    <property type="entry name" value="OmpR/PhoB-type_DNA-bd"/>
</dbReference>
<feature type="DNA-binding region" description="OmpR/PhoB-type" evidence="8">
    <location>
        <begin position="129"/>
        <end position="230"/>
    </location>
</feature>
<name>A0A2V5K096_9BACL</name>
<dbReference type="InterPro" id="IPR011006">
    <property type="entry name" value="CheY-like_superfamily"/>
</dbReference>
<dbReference type="SUPFAM" id="SSF46894">
    <property type="entry name" value="C-terminal effector domain of the bipartite response regulators"/>
    <property type="match status" value="1"/>
</dbReference>
<protein>
    <submittedName>
        <fullName evidence="11">DNA-binding response regulator</fullName>
    </submittedName>
</protein>
<dbReference type="PANTHER" id="PTHR48111:SF21">
    <property type="entry name" value="DNA-BINDING DUAL MASTER TRANSCRIPTIONAL REGULATOR RPAA"/>
    <property type="match status" value="1"/>
</dbReference>
<keyword evidence="4" id="KW-0805">Transcription regulation</keyword>
<dbReference type="InterPro" id="IPR016032">
    <property type="entry name" value="Sig_transdc_resp-reg_C-effctor"/>
</dbReference>
<feature type="domain" description="OmpR/PhoB-type" evidence="10">
    <location>
        <begin position="129"/>
        <end position="230"/>
    </location>
</feature>
<comment type="subcellular location">
    <subcellularLocation>
        <location evidence="1">Cytoplasm</location>
    </subcellularLocation>
</comment>
<dbReference type="CDD" id="cd00383">
    <property type="entry name" value="trans_reg_C"/>
    <property type="match status" value="1"/>
</dbReference>
<dbReference type="Pfam" id="PF00072">
    <property type="entry name" value="Response_reg"/>
    <property type="match status" value="1"/>
</dbReference>
<evidence type="ECO:0000256" key="4">
    <source>
        <dbReference type="ARBA" id="ARBA00023015"/>
    </source>
</evidence>
<evidence type="ECO:0000256" key="7">
    <source>
        <dbReference type="PROSITE-ProRule" id="PRU00169"/>
    </source>
</evidence>
<dbReference type="PROSITE" id="PS50110">
    <property type="entry name" value="RESPONSE_REGULATORY"/>
    <property type="match status" value="1"/>
</dbReference>
<accession>A0A2V5K096</accession>
<dbReference type="GO" id="GO:0000976">
    <property type="term" value="F:transcription cis-regulatory region binding"/>
    <property type="evidence" value="ECO:0007669"/>
    <property type="project" value="TreeGrafter"/>
</dbReference>
<dbReference type="SUPFAM" id="SSF52172">
    <property type="entry name" value="CheY-like"/>
    <property type="match status" value="1"/>
</dbReference>
<dbReference type="AlphaFoldDB" id="A0A2V5K096"/>
<dbReference type="OrthoDB" id="9790442at2"/>
<dbReference type="CDD" id="cd17574">
    <property type="entry name" value="REC_OmpR"/>
    <property type="match status" value="1"/>
</dbReference>
<comment type="caution">
    <text evidence="11">The sequence shown here is derived from an EMBL/GenBank/DDBJ whole genome shotgun (WGS) entry which is preliminary data.</text>
</comment>